<sequence length="52" mass="6338">MAESMVSVVVGLLVLALVAIMLTSRYRHDIHRERMLSRMEGHRWWERERHRH</sequence>
<proteinExistence type="predicted"/>
<reference evidence="2 3" key="1">
    <citation type="submission" date="2023-12" db="EMBL/GenBank/DDBJ databases">
        <title>Genome sequencing and assembly of bacterial species from a model synthetic community.</title>
        <authorList>
            <person name="Hogle S.L."/>
        </authorList>
    </citation>
    <scope>NUCLEOTIDE SEQUENCE [LARGE SCALE GENOMIC DNA]</scope>
    <source>
        <strain evidence="2 3">HAMBI 2494</strain>
    </source>
</reference>
<keyword evidence="3" id="KW-1185">Reference proteome</keyword>
<dbReference type="Proteomes" id="UP001325479">
    <property type="component" value="Chromosome"/>
</dbReference>
<protein>
    <submittedName>
        <fullName evidence="2">Uncharacterized protein</fullName>
    </submittedName>
</protein>
<accession>A0ABZ0WID1</accession>
<keyword evidence="1" id="KW-1133">Transmembrane helix</keyword>
<dbReference type="RefSeq" id="WP_198665375.1">
    <property type="nucleotide sequence ID" value="NZ_CP139965.1"/>
</dbReference>
<keyword evidence="1" id="KW-0812">Transmembrane</keyword>
<gene>
    <name evidence="2" type="ORF">U0042_24020</name>
</gene>
<feature type="transmembrane region" description="Helical" evidence="1">
    <location>
        <begin position="6"/>
        <end position="26"/>
    </location>
</feature>
<organism evidence="2 3">
    <name type="scientific">Paraburkholderia kururiensis</name>
    <dbReference type="NCBI Taxonomy" id="984307"/>
    <lineage>
        <taxon>Bacteria</taxon>
        <taxon>Pseudomonadati</taxon>
        <taxon>Pseudomonadota</taxon>
        <taxon>Betaproteobacteria</taxon>
        <taxon>Burkholderiales</taxon>
        <taxon>Burkholderiaceae</taxon>
        <taxon>Paraburkholderia</taxon>
    </lineage>
</organism>
<evidence type="ECO:0000256" key="1">
    <source>
        <dbReference type="SAM" id="Phobius"/>
    </source>
</evidence>
<evidence type="ECO:0000313" key="2">
    <source>
        <dbReference type="EMBL" id="WQD77105.1"/>
    </source>
</evidence>
<evidence type="ECO:0000313" key="3">
    <source>
        <dbReference type="Proteomes" id="UP001325479"/>
    </source>
</evidence>
<name>A0ABZ0WID1_9BURK</name>
<dbReference type="EMBL" id="CP139965">
    <property type="protein sequence ID" value="WQD77105.1"/>
    <property type="molecule type" value="Genomic_DNA"/>
</dbReference>
<keyword evidence="1" id="KW-0472">Membrane</keyword>